<dbReference type="Proteomes" id="UP000673552">
    <property type="component" value="Chromosome 34"/>
</dbReference>
<gene>
    <name evidence="2" type="ORF">LSCM1_02155</name>
</gene>
<dbReference type="Pfam" id="PF07344">
    <property type="entry name" value="Amastin"/>
    <property type="match status" value="1"/>
</dbReference>
<feature type="transmembrane region" description="Helical" evidence="1">
    <location>
        <begin position="6"/>
        <end position="30"/>
    </location>
</feature>
<dbReference type="EMBL" id="JAFEUZ010000034">
    <property type="protein sequence ID" value="KAG5468179.1"/>
    <property type="molecule type" value="Genomic_DNA"/>
</dbReference>
<proteinExistence type="predicted"/>
<feature type="transmembrane region" description="Helical" evidence="1">
    <location>
        <begin position="79"/>
        <end position="99"/>
    </location>
</feature>
<dbReference type="PANTHER" id="PTHR33297:SF4">
    <property type="entry name" value="AMASTIN"/>
    <property type="match status" value="1"/>
</dbReference>
<evidence type="ECO:0008006" key="4">
    <source>
        <dbReference type="Google" id="ProtNLM"/>
    </source>
</evidence>
<dbReference type="InterPro" id="IPR009944">
    <property type="entry name" value="Amastin"/>
</dbReference>
<evidence type="ECO:0000313" key="3">
    <source>
        <dbReference type="Proteomes" id="UP000673552"/>
    </source>
</evidence>
<evidence type="ECO:0000256" key="1">
    <source>
        <dbReference type="SAM" id="Phobius"/>
    </source>
</evidence>
<protein>
    <recommendedName>
        <fullName evidence="4">Amastin-like protein</fullName>
    </recommendedName>
</protein>
<keyword evidence="3" id="KW-1185">Reference proteome</keyword>
<sequence length="193" mass="20951">MGCISGLLFGILQFVALVLIAVGTPLAMFLPRSEHFSRITNNYCISMWGIRDHCLILVYSGRPEDLWTECSGRLGRFKAAQVCAIAAAIILVASMLASVLDACCCCCAKYLCLLLNLAAVVVLSISWGSLLDCYLQNQGSHLIDNVDVCVRLSDFPGLGNRHPEGMQLGAGFIFLVLATIISFLNIFIIMIPC</sequence>
<dbReference type="RefSeq" id="XP_067175117.1">
    <property type="nucleotide sequence ID" value="XM_067319742.1"/>
</dbReference>
<comment type="caution">
    <text evidence="2">The sequence shown here is derived from an EMBL/GenBank/DDBJ whole genome shotgun (WGS) entry which is preliminary data.</text>
</comment>
<dbReference type="OrthoDB" id="265142at2759"/>
<feature type="transmembrane region" description="Helical" evidence="1">
    <location>
        <begin position="168"/>
        <end position="191"/>
    </location>
</feature>
<feature type="transmembrane region" description="Helical" evidence="1">
    <location>
        <begin position="111"/>
        <end position="130"/>
    </location>
</feature>
<organism evidence="2 3">
    <name type="scientific">Leishmania martiniquensis</name>
    <dbReference type="NCBI Taxonomy" id="1580590"/>
    <lineage>
        <taxon>Eukaryota</taxon>
        <taxon>Discoba</taxon>
        <taxon>Euglenozoa</taxon>
        <taxon>Kinetoplastea</taxon>
        <taxon>Metakinetoplastina</taxon>
        <taxon>Trypanosomatida</taxon>
        <taxon>Trypanosomatidae</taxon>
        <taxon>Leishmaniinae</taxon>
        <taxon>Leishmania</taxon>
    </lineage>
</organism>
<dbReference type="KEGG" id="lmat:92512254"/>
<keyword evidence="1" id="KW-1133">Transmembrane helix</keyword>
<dbReference type="GeneID" id="92512254"/>
<name>A0A836G7Z1_9TRYP</name>
<accession>A0A836G7Z1</accession>
<keyword evidence="1" id="KW-0472">Membrane</keyword>
<dbReference type="PANTHER" id="PTHR33297">
    <property type="entry name" value="AMASTIN-LIKE SURFACE PROTEIN-LIKE PROTEIN-RELATED"/>
    <property type="match status" value="1"/>
</dbReference>
<reference evidence="2 3" key="1">
    <citation type="submission" date="2021-03" db="EMBL/GenBank/DDBJ databases">
        <title>Leishmania (Mundinia) martiniquensis Genome sequencing and assembly.</title>
        <authorList>
            <person name="Almutairi H."/>
            <person name="Gatherer D."/>
        </authorList>
    </citation>
    <scope>NUCLEOTIDE SEQUENCE [LARGE SCALE GENOMIC DNA]</scope>
    <source>
        <strain evidence="2">LSCM1</strain>
    </source>
</reference>
<dbReference type="AlphaFoldDB" id="A0A836G7Z1"/>
<evidence type="ECO:0000313" key="2">
    <source>
        <dbReference type="EMBL" id="KAG5468179.1"/>
    </source>
</evidence>
<keyword evidence="1" id="KW-0812">Transmembrane</keyword>